<evidence type="ECO:0000313" key="2">
    <source>
        <dbReference type="Proteomes" id="UP000325255"/>
    </source>
</evidence>
<proteinExistence type="predicted"/>
<dbReference type="AlphaFoldDB" id="A0A5M6J383"/>
<accession>A0A5M6J383</accession>
<protein>
    <submittedName>
        <fullName evidence="1">Uncharacterized protein</fullName>
    </submittedName>
</protein>
<reference evidence="1 2" key="1">
    <citation type="submission" date="2019-09" db="EMBL/GenBank/DDBJ databases">
        <title>Genome sequence of Rhodovastum atsumiense, a diverse member of the Acetobacteraceae family of non-sulfur purple photosynthetic bacteria.</title>
        <authorList>
            <person name="Meyer T."/>
            <person name="Kyndt J."/>
        </authorList>
    </citation>
    <scope>NUCLEOTIDE SEQUENCE [LARGE SCALE GENOMIC DNA]</scope>
    <source>
        <strain evidence="1 2">DSM 21279</strain>
    </source>
</reference>
<dbReference type="EMBL" id="VWPK01000003">
    <property type="protein sequence ID" value="KAA5614058.1"/>
    <property type="molecule type" value="Genomic_DNA"/>
</dbReference>
<gene>
    <name evidence="1" type="ORF">F1189_02300</name>
</gene>
<comment type="caution">
    <text evidence="1">The sequence shown here is derived from an EMBL/GenBank/DDBJ whole genome shotgun (WGS) entry which is preliminary data.</text>
</comment>
<name>A0A5M6J383_9PROT</name>
<dbReference type="Proteomes" id="UP000325255">
    <property type="component" value="Unassembled WGS sequence"/>
</dbReference>
<dbReference type="RefSeq" id="WP_150038950.1">
    <property type="nucleotide sequence ID" value="NZ_OW485601.1"/>
</dbReference>
<dbReference type="OrthoDB" id="7335556at2"/>
<organism evidence="1 2">
    <name type="scientific">Rhodovastum atsumiense</name>
    <dbReference type="NCBI Taxonomy" id="504468"/>
    <lineage>
        <taxon>Bacteria</taxon>
        <taxon>Pseudomonadati</taxon>
        <taxon>Pseudomonadota</taxon>
        <taxon>Alphaproteobacteria</taxon>
        <taxon>Acetobacterales</taxon>
        <taxon>Acetobacteraceae</taxon>
        <taxon>Rhodovastum</taxon>
    </lineage>
</organism>
<keyword evidence="2" id="KW-1185">Reference proteome</keyword>
<evidence type="ECO:0000313" key="1">
    <source>
        <dbReference type="EMBL" id="KAA5614058.1"/>
    </source>
</evidence>
<sequence>MDLLPELFADLAIRSATPLSLPEHRQIEFFTRKRALPTAEDTPRPRELGQVASACTTFLLLQAAVTAHEPAHEGRTTWDIYKALPRSRGDERIVSEIFRILRIIRQVALNPRGEVVADGGLLRLIGPVADTLLALNITFTGVRLLESAVAYWFGAARGPYSPAYVEAMLLSYYGDIINEIKRFSDEGISPYQFRDPLQLNRHLRLDCDTVRARLDGEVCHLDIAPPYRNTARFPIDVFVVIRDVLYIIPAEALTDATIAVAELPRWRARLGEDGTLPVSFRSRFVHEPTPPDLKW</sequence>